<accession>A0A8H6CJ04</accession>
<feature type="region of interest" description="Disordered" evidence="1">
    <location>
        <begin position="1"/>
        <end position="128"/>
    </location>
</feature>
<dbReference type="AlphaFoldDB" id="A0A8H6CJ04"/>
<evidence type="ECO:0000313" key="2">
    <source>
        <dbReference type="EMBL" id="KAF6224245.1"/>
    </source>
</evidence>
<dbReference type="RefSeq" id="XP_037153305.1">
    <property type="nucleotide sequence ID" value="XM_037301671.1"/>
</dbReference>
<evidence type="ECO:0000313" key="3">
    <source>
        <dbReference type="Proteomes" id="UP000593566"/>
    </source>
</evidence>
<name>A0A8H6CJ04_9LECA</name>
<sequence length="128" mass="13659">MDLLSPSDEPPAANVPIEKAPPSKPAARFDDTPSPMRADGNSPNFKPLISPEKDIRPGLTDLTREVPRGPITAPRHVRSGTTVPGQTASRDTVNPTQDVRSGAGASPKAGVHVKPTNLKNRQRKTLED</sequence>
<comment type="caution">
    <text evidence="2">The sequence shown here is derived from an EMBL/GenBank/DDBJ whole genome shotgun (WGS) entry which is preliminary data.</text>
</comment>
<feature type="compositionally biased region" description="Polar residues" evidence="1">
    <location>
        <begin position="79"/>
        <end position="99"/>
    </location>
</feature>
<keyword evidence="3" id="KW-1185">Reference proteome</keyword>
<proteinExistence type="predicted"/>
<dbReference type="GeneID" id="59339210"/>
<feature type="compositionally biased region" description="Basic and acidic residues" evidence="1">
    <location>
        <begin position="51"/>
        <end position="67"/>
    </location>
</feature>
<reference evidence="2 3" key="1">
    <citation type="journal article" date="2020" name="Genomics">
        <title>Complete, high-quality genomes from long-read metagenomic sequencing of two wolf lichen thalli reveals enigmatic genome architecture.</title>
        <authorList>
            <person name="McKenzie S.K."/>
            <person name="Walston R.F."/>
            <person name="Allen J.L."/>
        </authorList>
    </citation>
    <scope>NUCLEOTIDE SEQUENCE [LARGE SCALE GENOMIC DNA]</scope>
    <source>
        <strain evidence="2">WasteWater1</strain>
    </source>
</reference>
<dbReference type="Proteomes" id="UP000593566">
    <property type="component" value="Unassembled WGS sequence"/>
</dbReference>
<organism evidence="2 3">
    <name type="scientific">Letharia lupina</name>
    <dbReference type="NCBI Taxonomy" id="560253"/>
    <lineage>
        <taxon>Eukaryota</taxon>
        <taxon>Fungi</taxon>
        <taxon>Dikarya</taxon>
        <taxon>Ascomycota</taxon>
        <taxon>Pezizomycotina</taxon>
        <taxon>Lecanoromycetes</taxon>
        <taxon>OSLEUM clade</taxon>
        <taxon>Lecanoromycetidae</taxon>
        <taxon>Lecanorales</taxon>
        <taxon>Lecanorineae</taxon>
        <taxon>Parmeliaceae</taxon>
        <taxon>Letharia</taxon>
    </lineage>
</organism>
<dbReference type="EMBL" id="JACCJB010000009">
    <property type="protein sequence ID" value="KAF6224245.1"/>
    <property type="molecule type" value="Genomic_DNA"/>
</dbReference>
<protein>
    <submittedName>
        <fullName evidence="2">Uncharacterized protein</fullName>
    </submittedName>
</protein>
<evidence type="ECO:0000256" key="1">
    <source>
        <dbReference type="SAM" id="MobiDB-lite"/>
    </source>
</evidence>
<gene>
    <name evidence="2" type="ORF">HO133_010820</name>
</gene>